<dbReference type="InterPro" id="IPR035965">
    <property type="entry name" value="PAS-like_dom_sf"/>
</dbReference>
<dbReference type="SMART" id="SM00086">
    <property type="entry name" value="PAC"/>
    <property type="match status" value="2"/>
</dbReference>
<feature type="transmembrane region" description="Helical" evidence="13">
    <location>
        <begin position="31"/>
        <end position="54"/>
    </location>
</feature>
<dbReference type="PANTHER" id="PTHR45339:SF5">
    <property type="entry name" value="HISTIDINE KINASE"/>
    <property type="match status" value="1"/>
</dbReference>
<feature type="domain" description="Histidine kinase" evidence="14">
    <location>
        <begin position="884"/>
        <end position="1108"/>
    </location>
</feature>
<dbReference type="PRINTS" id="PR00344">
    <property type="entry name" value="BCTRLSENSOR"/>
</dbReference>
<gene>
    <name evidence="20" type="ORF">KDW95_12180</name>
</gene>
<evidence type="ECO:0000256" key="9">
    <source>
        <dbReference type="ARBA" id="ARBA00023136"/>
    </source>
</evidence>
<evidence type="ECO:0000256" key="3">
    <source>
        <dbReference type="ARBA" id="ARBA00012438"/>
    </source>
</evidence>
<dbReference type="InterPro" id="IPR005467">
    <property type="entry name" value="His_kinase_dom"/>
</dbReference>
<dbReference type="PROSITE" id="PS50113">
    <property type="entry name" value="PAC"/>
    <property type="match status" value="2"/>
</dbReference>
<evidence type="ECO:0000313" key="21">
    <source>
        <dbReference type="Proteomes" id="UP001058461"/>
    </source>
</evidence>
<dbReference type="InterPro" id="IPR001789">
    <property type="entry name" value="Sig_transdc_resp-reg_receiver"/>
</dbReference>
<dbReference type="CDD" id="cd16922">
    <property type="entry name" value="HATPase_EvgS-ArcB-TorS-like"/>
    <property type="match status" value="1"/>
</dbReference>
<evidence type="ECO:0000259" key="14">
    <source>
        <dbReference type="PROSITE" id="PS50109"/>
    </source>
</evidence>
<evidence type="ECO:0000256" key="7">
    <source>
        <dbReference type="ARBA" id="ARBA00022989"/>
    </source>
</evidence>
<dbReference type="Gene3D" id="3.30.450.350">
    <property type="entry name" value="CHASE domain"/>
    <property type="match status" value="1"/>
</dbReference>
<dbReference type="InterPro" id="IPR003594">
    <property type="entry name" value="HATPase_dom"/>
</dbReference>
<dbReference type="EC" id="2.7.13.3" evidence="3"/>
<dbReference type="PROSITE" id="PS50112">
    <property type="entry name" value="PAS"/>
    <property type="match status" value="2"/>
</dbReference>
<dbReference type="PROSITE" id="PS50839">
    <property type="entry name" value="CHASE"/>
    <property type="match status" value="1"/>
</dbReference>
<feature type="transmembrane region" description="Helical" evidence="13">
    <location>
        <begin position="179"/>
        <end position="200"/>
    </location>
</feature>
<feature type="domain" description="Response regulatory" evidence="15">
    <location>
        <begin position="1274"/>
        <end position="1392"/>
    </location>
</feature>
<feature type="domain" description="CHASE" evidence="18">
    <location>
        <begin position="302"/>
        <end position="454"/>
    </location>
</feature>
<dbReference type="Gene3D" id="3.40.50.2300">
    <property type="match status" value="1"/>
</dbReference>
<name>A0ABY5HCR9_9GAMM</name>
<comment type="catalytic activity">
    <reaction evidence="1">
        <text>ATP + protein L-histidine = ADP + protein N-phospho-L-histidine.</text>
        <dbReference type="EC" id="2.7.13.3"/>
    </reaction>
</comment>
<feature type="transmembrane region" description="Helical" evidence="13">
    <location>
        <begin position="145"/>
        <end position="167"/>
    </location>
</feature>
<keyword evidence="4" id="KW-1003">Cell membrane</keyword>
<dbReference type="SMART" id="SM00387">
    <property type="entry name" value="HATPase_c"/>
    <property type="match status" value="1"/>
</dbReference>
<keyword evidence="8" id="KW-0902">Two-component regulatory system</keyword>
<dbReference type="InterPro" id="IPR013655">
    <property type="entry name" value="PAS_fold_3"/>
</dbReference>
<dbReference type="SUPFAM" id="SSF52172">
    <property type="entry name" value="CheY-like"/>
    <property type="match status" value="1"/>
</dbReference>
<dbReference type="InterPro" id="IPR008207">
    <property type="entry name" value="Sig_transdc_His_kin_Hpt_dom"/>
</dbReference>
<reference evidence="20" key="1">
    <citation type="submission" date="2021-04" db="EMBL/GenBank/DDBJ databases">
        <title>Oceanospirillales bacteria with DddD are important DMSP degraders in coastal seawater.</title>
        <authorList>
            <person name="Liu J."/>
        </authorList>
    </citation>
    <scope>NUCLEOTIDE SEQUENCE</scope>
    <source>
        <strain evidence="20">D13-1</strain>
    </source>
</reference>
<dbReference type="RefSeq" id="WP_255852080.1">
    <property type="nucleotide sequence ID" value="NZ_CP073347.1"/>
</dbReference>
<dbReference type="InterPro" id="IPR011006">
    <property type="entry name" value="CheY-like_superfamily"/>
</dbReference>
<dbReference type="InterPro" id="IPR042240">
    <property type="entry name" value="CHASE_sf"/>
</dbReference>
<feature type="transmembrane region" description="Helical" evidence="13">
    <location>
        <begin position="525"/>
        <end position="549"/>
    </location>
</feature>
<organism evidence="20 21">
    <name type="scientific">Marinobacterium rhizophilum</name>
    <dbReference type="NCBI Taxonomy" id="420402"/>
    <lineage>
        <taxon>Bacteria</taxon>
        <taxon>Pseudomonadati</taxon>
        <taxon>Pseudomonadota</taxon>
        <taxon>Gammaproteobacteria</taxon>
        <taxon>Oceanospirillales</taxon>
        <taxon>Oceanospirillaceae</taxon>
        <taxon>Marinobacterium</taxon>
    </lineage>
</organism>
<dbReference type="Pfam" id="PF00072">
    <property type="entry name" value="Response_reg"/>
    <property type="match status" value="1"/>
</dbReference>
<dbReference type="Pfam" id="PF02518">
    <property type="entry name" value="HATPase_c"/>
    <property type="match status" value="1"/>
</dbReference>
<proteinExistence type="predicted"/>
<dbReference type="PROSITE" id="PS50894">
    <property type="entry name" value="HPT"/>
    <property type="match status" value="1"/>
</dbReference>
<dbReference type="Pfam" id="PF01627">
    <property type="entry name" value="Hpt"/>
    <property type="match status" value="1"/>
</dbReference>
<dbReference type="Gene3D" id="1.10.287.130">
    <property type="match status" value="1"/>
</dbReference>
<dbReference type="SMART" id="SM00448">
    <property type="entry name" value="REC"/>
    <property type="match status" value="1"/>
</dbReference>
<dbReference type="InterPro" id="IPR000014">
    <property type="entry name" value="PAS"/>
</dbReference>
<feature type="modified residue" description="4-aspartylphosphate" evidence="11">
    <location>
        <position position="1324"/>
    </location>
</feature>
<dbReference type="Gene3D" id="1.20.120.160">
    <property type="entry name" value="HPT domain"/>
    <property type="match status" value="1"/>
</dbReference>
<dbReference type="Pfam" id="PF03924">
    <property type="entry name" value="CHASE"/>
    <property type="match status" value="1"/>
</dbReference>
<dbReference type="PANTHER" id="PTHR45339">
    <property type="entry name" value="HYBRID SIGNAL TRANSDUCTION HISTIDINE KINASE J"/>
    <property type="match status" value="1"/>
</dbReference>
<dbReference type="Pfam" id="PF08448">
    <property type="entry name" value="PAS_4"/>
    <property type="match status" value="1"/>
</dbReference>
<feature type="domain" description="PAC" evidence="17">
    <location>
        <begin position="770"/>
        <end position="823"/>
    </location>
</feature>
<dbReference type="Pfam" id="PF00512">
    <property type="entry name" value="HisKA"/>
    <property type="match status" value="1"/>
</dbReference>
<dbReference type="Pfam" id="PF05231">
    <property type="entry name" value="MASE1"/>
    <property type="match status" value="1"/>
</dbReference>
<feature type="modified residue" description="Phosphohistidine" evidence="10">
    <location>
        <position position="1467"/>
    </location>
</feature>
<keyword evidence="6 13" id="KW-0812">Transmembrane</keyword>
<dbReference type="InterPro" id="IPR001610">
    <property type="entry name" value="PAC"/>
</dbReference>
<dbReference type="SUPFAM" id="SSF55785">
    <property type="entry name" value="PYP-like sensor domain (PAS domain)"/>
    <property type="match status" value="2"/>
</dbReference>
<dbReference type="InterPro" id="IPR003661">
    <property type="entry name" value="HisK_dim/P_dom"/>
</dbReference>
<evidence type="ECO:0000256" key="8">
    <source>
        <dbReference type="ARBA" id="ARBA00023012"/>
    </source>
</evidence>
<evidence type="ECO:0000259" key="15">
    <source>
        <dbReference type="PROSITE" id="PS50110"/>
    </source>
</evidence>
<evidence type="ECO:0000256" key="13">
    <source>
        <dbReference type="SAM" id="Phobius"/>
    </source>
</evidence>
<dbReference type="Pfam" id="PF08447">
    <property type="entry name" value="PAS_3"/>
    <property type="match status" value="1"/>
</dbReference>
<evidence type="ECO:0000256" key="1">
    <source>
        <dbReference type="ARBA" id="ARBA00000085"/>
    </source>
</evidence>
<evidence type="ECO:0000259" key="18">
    <source>
        <dbReference type="PROSITE" id="PS50839"/>
    </source>
</evidence>
<protein>
    <recommendedName>
        <fullName evidence="3">histidine kinase</fullName>
        <ecNumber evidence="3">2.7.13.3</ecNumber>
    </recommendedName>
</protein>
<dbReference type="SMART" id="SM00388">
    <property type="entry name" value="HisKA"/>
    <property type="match status" value="1"/>
</dbReference>
<dbReference type="InterPro" id="IPR000700">
    <property type="entry name" value="PAS-assoc_C"/>
</dbReference>
<feature type="transmembrane region" description="Helical" evidence="13">
    <location>
        <begin position="60"/>
        <end position="84"/>
    </location>
</feature>
<feature type="domain" description="PAS" evidence="16">
    <location>
        <begin position="694"/>
        <end position="766"/>
    </location>
</feature>
<evidence type="ECO:0000259" key="16">
    <source>
        <dbReference type="PROSITE" id="PS50112"/>
    </source>
</evidence>
<keyword evidence="12" id="KW-0175">Coiled coil</keyword>
<dbReference type="InterPro" id="IPR007895">
    <property type="entry name" value="MASE1"/>
</dbReference>
<dbReference type="InterPro" id="IPR004358">
    <property type="entry name" value="Sig_transdc_His_kin-like_C"/>
</dbReference>
<dbReference type="InterPro" id="IPR036097">
    <property type="entry name" value="HisK_dim/P_sf"/>
</dbReference>
<evidence type="ECO:0000256" key="6">
    <source>
        <dbReference type="ARBA" id="ARBA00022692"/>
    </source>
</evidence>
<feature type="coiled-coil region" evidence="12">
    <location>
        <begin position="821"/>
        <end position="870"/>
    </location>
</feature>
<dbReference type="SUPFAM" id="SSF55874">
    <property type="entry name" value="ATPase domain of HSP90 chaperone/DNA topoisomerase II/histidine kinase"/>
    <property type="match status" value="1"/>
</dbReference>
<feature type="domain" description="PAS" evidence="16">
    <location>
        <begin position="565"/>
        <end position="624"/>
    </location>
</feature>
<feature type="domain" description="PAC" evidence="17">
    <location>
        <begin position="641"/>
        <end position="693"/>
    </location>
</feature>
<evidence type="ECO:0000256" key="5">
    <source>
        <dbReference type="ARBA" id="ARBA00022553"/>
    </source>
</evidence>
<evidence type="ECO:0000313" key="20">
    <source>
        <dbReference type="EMBL" id="UTW10075.1"/>
    </source>
</evidence>
<dbReference type="NCBIfam" id="TIGR00229">
    <property type="entry name" value="sensory_box"/>
    <property type="match status" value="2"/>
</dbReference>
<dbReference type="SMART" id="SM01079">
    <property type="entry name" value="CHASE"/>
    <property type="match status" value="1"/>
</dbReference>
<dbReference type="PROSITE" id="PS50110">
    <property type="entry name" value="RESPONSE_REGULATORY"/>
    <property type="match status" value="1"/>
</dbReference>
<dbReference type="Gene3D" id="3.30.565.10">
    <property type="entry name" value="Histidine kinase-like ATPase, C-terminal domain"/>
    <property type="match status" value="1"/>
</dbReference>
<comment type="subcellular location">
    <subcellularLocation>
        <location evidence="2">Cell membrane</location>
        <topology evidence="2">Multi-pass membrane protein</topology>
    </subcellularLocation>
</comment>
<evidence type="ECO:0000259" key="17">
    <source>
        <dbReference type="PROSITE" id="PS50113"/>
    </source>
</evidence>
<dbReference type="InterPro" id="IPR036890">
    <property type="entry name" value="HATPase_C_sf"/>
</dbReference>
<dbReference type="InterPro" id="IPR036641">
    <property type="entry name" value="HPT_dom_sf"/>
</dbReference>
<keyword evidence="21" id="KW-1185">Reference proteome</keyword>
<evidence type="ECO:0000259" key="19">
    <source>
        <dbReference type="PROSITE" id="PS50894"/>
    </source>
</evidence>
<dbReference type="CDD" id="cd17546">
    <property type="entry name" value="REC_hyHK_CKI1_RcsC-like"/>
    <property type="match status" value="1"/>
</dbReference>
<dbReference type="SMART" id="SM00091">
    <property type="entry name" value="PAS"/>
    <property type="match status" value="2"/>
</dbReference>
<dbReference type="CDD" id="cd00082">
    <property type="entry name" value="HisKA"/>
    <property type="match status" value="1"/>
</dbReference>
<evidence type="ECO:0000256" key="11">
    <source>
        <dbReference type="PROSITE-ProRule" id="PRU00169"/>
    </source>
</evidence>
<evidence type="ECO:0000256" key="2">
    <source>
        <dbReference type="ARBA" id="ARBA00004651"/>
    </source>
</evidence>
<sequence length="1526" mass="164670">MIITQNEAEKAFVPEPAPSTPDRTAAVKKALLLLLSYFLLAGLGMALGTAPVYAAPVWPAAGVALFGLLLWGARYWPAVFIAAWGSDLAHKLFVTGTDVSPDTVLMTAITAIGSTLQALLGAKWLQPLSSGYAAVEDESKVFYRLMLAGPVACLVAASLGNLAMYQLQAVPLHLLGASWLTWWAADSIGVLLMVPLLLLFMPLAGKAHRPHIGLLLVLPLIVAVLLGAGLLLVERAEKSDHAKSVSLASEHLHEVAEYHLLLTDKTVRVAEDYMISDLEIMTQKKFSDFFGKSVDGALLKKLVWIPRVLQTDRETFEADARERGWGDYRIYEFDGQGRAIRAAEKEAYYPVLFVRAAGQAGDLPAQAAGFDNASDADTLARMTSAIASGRSFLIERHATFSNEITRTDDFRLYLPVYKAGFDVQAASLQERSHAFEGFVGAVLYFSDLARLLTQSSLQDDVDLRMQLVSADESTSHVLLDSRSDLSEKTAPLWRNHPEVIGDHTILMETWAAPAWQPGQSAFMKVVLGFAVLLMLFIASFSIVAAGQAARNEFRITRRTASLKRARKDLESVLNSVATIIIKLRADGSVAHVNRAAKNVFGISEKDFADKVLLSQAWAETISPDYADLMAAVSTALAGESVHQDIRLKCADGSLIIADLVLSPIFDSAGAVDSVILAATDITARTSAEDRLQQNEALLKRVIEGSRMGYWDWDVTSNQVHLGGAWADLLGYAAKDAQASATDWEKLLHPADRVRLMGELQASLTACNGALTCEVRAKSKTGDWYWLLVRGNVISSDGAGRALKVSGTVSDINSRKRIAIDLEKSQHRLKMLNQSLEAQVAQRTAELKALNDELEDRVRQRTQQLETAQYEAEVANRAKSNFLASMSHEIRTPLNGVIGMLDVLMYSDLPDSQVEMLDLIRRSAFSLVDIIDDILDFSKIEAGKLELEQEPVCVTSIVEQACELLDQVSLAKGVEVTLFTSPWLPACCFGDEVRLRQILVNLLSNAIKFSSGQHPGRVAVSATLVESRSASVRIQLEVSDNGIGIDPSAQLKLFSSFDQADVSTTRRYGGTGLGLNIVDSLVGLMGGDISVESEAGKGATFTVQIPFQIAPESAHDMPVAPSGPSLEGLQCLLIGSPAGVLKGLGAYLEFAGAVVARAPEISDAAARSAGFSPETVSLWIYDAGGQSAPIDALRSAAGSAGRVRFLSLERGARRIARSRAADHLVLDANLLKQSTFLAAVACAAGILDAPALPVPGLRSGRKPGPVTPLQHPDERILVAEDNEVNQKVLQRQLALLGYQADFAWDGREALERWRDNGRYSLILTDIHMPEMDGYDLTRNIRALETAPGSVPIIALTANALKGEAERCLATGMNAYLSKPVALAELKTALEHWSGHVEKATLPPQGERLNAARAQTALDLQVLRELVGDDEAFAQELLQEFRALLDTHLVSMRGDWGAGELDAVAAAAHKLKSSSRAMGALALCGILEQFESAVALKDRAALKGLMSAFETEVSSVIACVEQVSGVTG</sequence>
<dbReference type="InterPro" id="IPR006189">
    <property type="entry name" value="CHASE_dom"/>
</dbReference>
<evidence type="ECO:0000256" key="12">
    <source>
        <dbReference type="SAM" id="Coils"/>
    </source>
</evidence>
<keyword evidence="5 11" id="KW-0597">Phosphoprotein</keyword>
<feature type="domain" description="HPt" evidence="19">
    <location>
        <begin position="1428"/>
        <end position="1521"/>
    </location>
</feature>
<keyword evidence="7 13" id="KW-1133">Transmembrane helix</keyword>
<dbReference type="SUPFAM" id="SSF47226">
    <property type="entry name" value="Histidine-containing phosphotransfer domain, HPT domain"/>
    <property type="match status" value="1"/>
</dbReference>
<dbReference type="Gene3D" id="3.30.450.20">
    <property type="entry name" value="PAS domain"/>
    <property type="match status" value="2"/>
</dbReference>
<keyword evidence="9 13" id="KW-0472">Membrane</keyword>
<evidence type="ECO:0000256" key="4">
    <source>
        <dbReference type="ARBA" id="ARBA00022475"/>
    </source>
</evidence>
<dbReference type="CDD" id="cd00130">
    <property type="entry name" value="PAS"/>
    <property type="match status" value="2"/>
</dbReference>
<evidence type="ECO:0000256" key="10">
    <source>
        <dbReference type="PROSITE-ProRule" id="PRU00110"/>
    </source>
</evidence>
<dbReference type="PROSITE" id="PS50109">
    <property type="entry name" value="HIS_KIN"/>
    <property type="match status" value="1"/>
</dbReference>
<dbReference type="InterPro" id="IPR013656">
    <property type="entry name" value="PAS_4"/>
</dbReference>
<feature type="transmembrane region" description="Helical" evidence="13">
    <location>
        <begin position="104"/>
        <end position="125"/>
    </location>
</feature>
<dbReference type="EMBL" id="CP073347">
    <property type="protein sequence ID" value="UTW10075.1"/>
    <property type="molecule type" value="Genomic_DNA"/>
</dbReference>
<accession>A0ABY5HCR9</accession>
<dbReference type="SUPFAM" id="SSF47384">
    <property type="entry name" value="Homodimeric domain of signal transducing histidine kinase"/>
    <property type="match status" value="1"/>
</dbReference>
<dbReference type="Proteomes" id="UP001058461">
    <property type="component" value="Chromosome"/>
</dbReference>
<feature type="transmembrane region" description="Helical" evidence="13">
    <location>
        <begin position="212"/>
        <end position="233"/>
    </location>
</feature>